<feature type="signal peptide" evidence="4">
    <location>
        <begin position="1"/>
        <end position="20"/>
    </location>
</feature>
<feature type="compositionally biased region" description="Low complexity" evidence="3">
    <location>
        <begin position="647"/>
        <end position="661"/>
    </location>
</feature>
<dbReference type="GO" id="GO:0009306">
    <property type="term" value="P:protein secretion"/>
    <property type="evidence" value="ECO:0007669"/>
    <property type="project" value="TreeGrafter"/>
</dbReference>
<feature type="compositionally biased region" description="Polar residues" evidence="3">
    <location>
        <begin position="194"/>
        <end position="208"/>
    </location>
</feature>
<evidence type="ECO:0000313" key="6">
    <source>
        <dbReference type="Proteomes" id="UP001487740"/>
    </source>
</evidence>
<feature type="compositionally biased region" description="Polar residues" evidence="3">
    <location>
        <begin position="678"/>
        <end position="693"/>
    </location>
</feature>
<dbReference type="GO" id="GO:0070971">
    <property type="term" value="C:endoplasmic reticulum exit site"/>
    <property type="evidence" value="ECO:0007669"/>
    <property type="project" value="TreeGrafter"/>
</dbReference>
<keyword evidence="1 2" id="KW-0175">Coiled coil</keyword>
<feature type="compositionally biased region" description="Polar residues" evidence="3">
    <location>
        <begin position="445"/>
        <end position="463"/>
    </location>
</feature>
<feature type="region of interest" description="Disordered" evidence="3">
    <location>
        <begin position="160"/>
        <end position="342"/>
    </location>
</feature>
<accession>A0AAW0TUZ0</accession>
<feature type="compositionally biased region" description="Basic and acidic residues" evidence="3">
    <location>
        <begin position="1457"/>
        <end position="1509"/>
    </location>
</feature>
<dbReference type="Proteomes" id="UP001487740">
    <property type="component" value="Unassembled WGS sequence"/>
</dbReference>
<feature type="compositionally biased region" description="Basic and acidic residues" evidence="3">
    <location>
        <begin position="1425"/>
        <end position="1444"/>
    </location>
</feature>
<keyword evidence="6" id="KW-1185">Reference proteome</keyword>
<feature type="region of interest" description="Disordered" evidence="3">
    <location>
        <begin position="1294"/>
        <end position="1564"/>
    </location>
</feature>
<feature type="coiled-coil region" evidence="2">
    <location>
        <begin position="911"/>
        <end position="1088"/>
    </location>
</feature>
<dbReference type="EMBL" id="JARAKH010000024">
    <property type="protein sequence ID" value="KAK8391134.1"/>
    <property type="molecule type" value="Genomic_DNA"/>
</dbReference>
<sequence>MGRMSLGFLLILSVFCAVTAKISDFRRCGDPDCKDPVSKGVTVLAYPSNDKDILSFPNNAQVLVYSKEAGSRRDLWGVEIKGRRGYAPLKYIREHRIFKSKLDYEVPTEPYMGKSDGGLNKDNPSEESPNEESKANEETVTEFTENPKVAITAEDVEYNNLPPAAPTEEHLQSEEATSHTSPPNLSLESEDASQPDSNEGSTTETSRTPQEEEKEVVKEVEKDDEETVEEEEEEQEDSQEEKEPQEFQESENTEGEIIDNDKHDEVTDANNIDNPPEEEEEEKEEEEEEKDILEKEEVIPNASDSVLIEPSEPPLELEPESPLPLNPNELKEEADDVKESESLITLEPSSVSFEVIDGTTLYFDEDISTATTTSKDSQTSELPSASLVLGDASTTVPIPALLHHSTPTSPPKDAEVEDPKLTNPEIDQNQAADSVPMPDTEESITNEPETTSETMELPASTTDGEMVTEAGLHLSEEESTSMAEETVPPLEDGDEGFSEEMDIDYVDSLPEDREAVLTTEEPENEFGAPKVETIIESTDIPTEKPVESEGFFASWFGSSETADLPEAETPETPDPSESEAPLDDVEVEATASEDTKKSQVSGGGGTTSHSADLLPDDIPVPVDESESANTDAQVLHVTEDVDENVPSSSQSNLSSVESSSSATPDKEPSSDVLPPIPNNASSTDLGQNASDTAEGSEEDAGGYLGDGGKEPGPSTARPMYAEPEPTTQSYTDASVDPDELARLAATEETIQGDTEESPVEESLTEKFLKASHNLMLIMLKDIVSPCIEYVWKGFMYSSQFIRLPEGLAFGVEAEVAEPEMSQGALVFLFIVVFTIVTIYLVHLIMLKISRESPILEALNTMDQEKRILHHENTTLHEELLKTQTELKEITSRITESSGDVSDLDAQLELIKREHAAETAQQEEKIAQLEHELEEATSNSLEMHKMLSEMLSAQKDTSAFQASVDHLQEMLDGQQEKVEALNSDLALKTRLNEELHLELSSSREQVAKLDSQVQQLTQSLKELSTSKEDINQQLLKDMELVKELQTANDSLSKQSEDYDHQLSDLKEELQTLQDTIATLRESVDTKESELKVAKECLKTLQLTSGDSQVAPDDNKLSSLFDVITIKAELQRVSSERLNLEDQLKESEMAQKNLEDTMSSIRSEVTDLRTMHDEAIREKQEAMSKLAVLTQYFEEKEAQLTKELESQEGLRMNAEGTAASVGHKIHNYELEVASYKAQVQSLQKELQEQENSYKAQLDSCEKKAHDNWLQARAAERKHEEQRQENSQLRNRLTLLQKEREDMQGSILKPTSKRLDANGRMPSPGPIIEGEVDGEHSESPPHPLHGPPMMPPGVPLPPGIPPPHGFHGVPPPPPPPGLPRGVLPPFHPGEFPFMRPPLPPLPGDRRLPPAGGMSSPPFRRSGSPSYGHRNDRYSPSSEHSHLSDRHYSPPPLRHRPPSPDMHRRNHSPDRRSDRLRSPDRRTDRVRASPDHHRSNRRTPDRRLDRRSPDRHFSTRSPDGYHRHSSSPHDYYDHSDYNSDDSRLHQTSNKGKKTSTPLAPSDRWRNDV</sequence>
<evidence type="ECO:0000256" key="2">
    <source>
        <dbReference type="SAM" id="Coils"/>
    </source>
</evidence>
<feature type="region of interest" description="Disordered" evidence="3">
    <location>
        <begin position="370"/>
        <end position="497"/>
    </location>
</feature>
<feature type="compositionally biased region" description="Basic and acidic residues" evidence="3">
    <location>
        <begin position="167"/>
        <end position="177"/>
    </location>
</feature>
<dbReference type="GO" id="GO:0006888">
    <property type="term" value="P:endoplasmic reticulum to Golgi vesicle-mediated transport"/>
    <property type="evidence" value="ECO:0007669"/>
    <property type="project" value="TreeGrafter"/>
</dbReference>
<feature type="compositionally biased region" description="Low complexity" evidence="3">
    <location>
        <begin position="1405"/>
        <end position="1422"/>
    </location>
</feature>
<gene>
    <name evidence="5" type="ORF">O3P69_017055</name>
</gene>
<name>A0AAW0TUZ0_SCYPA</name>
<feature type="compositionally biased region" description="Acidic residues" evidence="3">
    <location>
        <begin position="275"/>
        <end position="291"/>
    </location>
</feature>
<dbReference type="PANTHER" id="PTHR23158:SF33">
    <property type="entry name" value="TRANSPORT AND GOLGI ORGANIZATION PROTEIN 1"/>
    <property type="match status" value="1"/>
</dbReference>
<comment type="caution">
    <text evidence="5">The sequence shown here is derived from an EMBL/GenBank/DDBJ whole genome shotgun (WGS) entry which is preliminary data.</text>
</comment>
<evidence type="ECO:0000256" key="3">
    <source>
        <dbReference type="SAM" id="MobiDB-lite"/>
    </source>
</evidence>
<feature type="compositionally biased region" description="Polar residues" evidence="3">
    <location>
        <begin position="178"/>
        <end position="187"/>
    </location>
</feature>
<feature type="compositionally biased region" description="Low complexity" evidence="3">
    <location>
        <begin position="612"/>
        <end position="622"/>
    </location>
</feature>
<feature type="region of interest" description="Disordered" evidence="3">
    <location>
        <begin position="518"/>
        <end position="734"/>
    </location>
</feature>
<feature type="compositionally biased region" description="Acidic residues" evidence="3">
    <location>
        <begin position="563"/>
        <end position="587"/>
    </location>
</feature>
<feature type="compositionally biased region" description="Polar residues" evidence="3">
    <location>
        <begin position="1541"/>
        <end position="1554"/>
    </location>
</feature>
<feature type="compositionally biased region" description="Acidic residues" evidence="3">
    <location>
        <begin position="246"/>
        <end position="258"/>
    </location>
</feature>
<evidence type="ECO:0008006" key="7">
    <source>
        <dbReference type="Google" id="ProtNLM"/>
    </source>
</evidence>
<organism evidence="5 6">
    <name type="scientific">Scylla paramamosain</name>
    <name type="common">Mud crab</name>
    <dbReference type="NCBI Taxonomy" id="85552"/>
    <lineage>
        <taxon>Eukaryota</taxon>
        <taxon>Metazoa</taxon>
        <taxon>Ecdysozoa</taxon>
        <taxon>Arthropoda</taxon>
        <taxon>Crustacea</taxon>
        <taxon>Multicrustacea</taxon>
        <taxon>Malacostraca</taxon>
        <taxon>Eumalacostraca</taxon>
        <taxon>Eucarida</taxon>
        <taxon>Decapoda</taxon>
        <taxon>Pleocyemata</taxon>
        <taxon>Brachyura</taxon>
        <taxon>Eubrachyura</taxon>
        <taxon>Portunoidea</taxon>
        <taxon>Portunidae</taxon>
        <taxon>Portuninae</taxon>
        <taxon>Scylla</taxon>
    </lineage>
</organism>
<dbReference type="GO" id="GO:0005789">
    <property type="term" value="C:endoplasmic reticulum membrane"/>
    <property type="evidence" value="ECO:0007669"/>
    <property type="project" value="TreeGrafter"/>
</dbReference>
<evidence type="ECO:0000256" key="1">
    <source>
        <dbReference type="ARBA" id="ARBA00023054"/>
    </source>
</evidence>
<proteinExistence type="predicted"/>
<dbReference type="InterPro" id="IPR036028">
    <property type="entry name" value="SH3-like_dom_sf"/>
</dbReference>
<feature type="region of interest" description="Disordered" evidence="3">
    <location>
        <begin position="107"/>
        <end position="147"/>
    </location>
</feature>
<dbReference type="InterPro" id="IPR051500">
    <property type="entry name" value="cTAGE_MIA/OTOR"/>
</dbReference>
<evidence type="ECO:0000256" key="4">
    <source>
        <dbReference type="SAM" id="SignalP"/>
    </source>
</evidence>
<dbReference type="SUPFAM" id="SSF50044">
    <property type="entry name" value="SH3-domain"/>
    <property type="match status" value="1"/>
</dbReference>
<dbReference type="GO" id="GO:0035459">
    <property type="term" value="P:vesicle cargo loading"/>
    <property type="evidence" value="ECO:0007669"/>
    <property type="project" value="TreeGrafter"/>
</dbReference>
<feature type="compositionally biased region" description="Basic and acidic residues" evidence="3">
    <location>
        <begin position="209"/>
        <end position="221"/>
    </location>
</feature>
<feature type="coiled-coil region" evidence="2">
    <location>
        <begin position="1128"/>
        <end position="1162"/>
    </location>
</feature>
<feature type="compositionally biased region" description="Acidic residues" evidence="3">
    <location>
        <begin position="222"/>
        <end position="240"/>
    </location>
</feature>
<feature type="compositionally biased region" description="Basic and acidic residues" evidence="3">
    <location>
        <begin position="1526"/>
        <end position="1540"/>
    </location>
</feature>
<reference evidence="5 6" key="1">
    <citation type="submission" date="2023-03" db="EMBL/GenBank/DDBJ databases">
        <title>High-quality genome of Scylla paramamosain provides insights in environmental adaptation.</title>
        <authorList>
            <person name="Zhang L."/>
        </authorList>
    </citation>
    <scope>NUCLEOTIDE SEQUENCE [LARGE SCALE GENOMIC DNA]</scope>
    <source>
        <strain evidence="5">LZ_2023a</strain>
        <tissue evidence="5">Muscle</tissue>
    </source>
</reference>
<feature type="compositionally biased region" description="Pro residues" evidence="3">
    <location>
        <begin position="1337"/>
        <end position="1375"/>
    </location>
</feature>
<dbReference type="PANTHER" id="PTHR23158">
    <property type="entry name" value="MELANOMA INHIBITORY ACTIVITY-RELATED"/>
    <property type="match status" value="1"/>
</dbReference>
<keyword evidence="4" id="KW-0732">Signal</keyword>
<protein>
    <recommendedName>
        <fullName evidence="7">Transport and Golgi organization protein 1</fullName>
    </recommendedName>
</protein>
<feature type="compositionally biased region" description="Polar residues" evidence="3">
    <location>
        <begin position="370"/>
        <end position="383"/>
    </location>
</feature>
<evidence type="ECO:0000313" key="5">
    <source>
        <dbReference type="EMBL" id="KAK8391134.1"/>
    </source>
</evidence>
<feature type="chain" id="PRO_5043642911" description="Transport and Golgi organization protein 1" evidence="4">
    <location>
        <begin position="21"/>
        <end position="1564"/>
    </location>
</feature>
<dbReference type="Gene3D" id="2.30.30.40">
    <property type="entry name" value="SH3 Domains"/>
    <property type="match status" value="1"/>
</dbReference>